<evidence type="ECO:0000256" key="1">
    <source>
        <dbReference type="SAM" id="Phobius"/>
    </source>
</evidence>
<organism evidence="2 3">
    <name type="scientific">Portibacter lacus</name>
    <dbReference type="NCBI Taxonomy" id="1099794"/>
    <lineage>
        <taxon>Bacteria</taxon>
        <taxon>Pseudomonadati</taxon>
        <taxon>Bacteroidota</taxon>
        <taxon>Saprospiria</taxon>
        <taxon>Saprospirales</taxon>
        <taxon>Haliscomenobacteraceae</taxon>
        <taxon>Portibacter</taxon>
    </lineage>
</organism>
<protein>
    <submittedName>
        <fullName evidence="2">Uncharacterized protein</fullName>
    </submittedName>
</protein>
<reference evidence="2" key="2">
    <citation type="submission" date="2023-01" db="EMBL/GenBank/DDBJ databases">
        <title>Draft genome sequence of Portibacter lacus strain NBRC 108769.</title>
        <authorList>
            <person name="Sun Q."/>
            <person name="Mori K."/>
        </authorList>
    </citation>
    <scope>NUCLEOTIDE SEQUENCE</scope>
    <source>
        <strain evidence="2">NBRC 108769</strain>
    </source>
</reference>
<feature type="transmembrane region" description="Helical" evidence="1">
    <location>
        <begin position="7"/>
        <end position="24"/>
    </location>
</feature>
<dbReference type="PROSITE" id="PS51257">
    <property type="entry name" value="PROKAR_LIPOPROTEIN"/>
    <property type="match status" value="1"/>
</dbReference>
<proteinExistence type="predicted"/>
<dbReference type="Proteomes" id="UP001156666">
    <property type="component" value="Unassembled WGS sequence"/>
</dbReference>
<gene>
    <name evidence="2" type="ORF">GCM10007940_17710</name>
</gene>
<dbReference type="AlphaFoldDB" id="A0AA37WCW7"/>
<dbReference type="RefSeq" id="WP_235293970.1">
    <property type="nucleotide sequence ID" value="NZ_BSOH01000010.1"/>
</dbReference>
<accession>A0AA37WCW7</accession>
<evidence type="ECO:0000313" key="3">
    <source>
        <dbReference type="Proteomes" id="UP001156666"/>
    </source>
</evidence>
<sequence length="124" mass="14513">MKKVAKYTLIVFGLLFFIACMFIFRPVPILFEKDAIIKEGIVSKIYEGQGNDVVFVLENNQQRYYINRGLENGLNLNNLKEKLIGKPIVVKYPKHWTPLDWNSTVKHISKVEFADEVIYNEFRT</sequence>
<name>A0AA37WCW7_9BACT</name>
<comment type="caution">
    <text evidence="2">The sequence shown here is derived from an EMBL/GenBank/DDBJ whole genome shotgun (WGS) entry which is preliminary data.</text>
</comment>
<keyword evidence="1" id="KW-0472">Membrane</keyword>
<reference evidence="2" key="1">
    <citation type="journal article" date="2014" name="Int. J. Syst. Evol. Microbiol.">
        <title>Complete genome sequence of Corynebacterium casei LMG S-19264T (=DSM 44701T), isolated from a smear-ripened cheese.</title>
        <authorList>
            <consortium name="US DOE Joint Genome Institute (JGI-PGF)"/>
            <person name="Walter F."/>
            <person name="Albersmeier A."/>
            <person name="Kalinowski J."/>
            <person name="Ruckert C."/>
        </authorList>
    </citation>
    <scope>NUCLEOTIDE SEQUENCE</scope>
    <source>
        <strain evidence="2">NBRC 108769</strain>
    </source>
</reference>
<keyword evidence="1" id="KW-0812">Transmembrane</keyword>
<keyword evidence="1" id="KW-1133">Transmembrane helix</keyword>
<dbReference type="EMBL" id="BSOH01000010">
    <property type="protein sequence ID" value="GLR17156.1"/>
    <property type="molecule type" value="Genomic_DNA"/>
</dbReference>
<keyword evidence="3" id="KW-1185">Reference proteome</keyword>
<evidence type="ECO:0000313" key="2">
    <source>
        <dbReference type="EMBL" id="GLR17156.1"/>
    </source>
</evidence>